<name>A0A167X0X7_9AGAM</name>
<dbReference type="PANTHER" id="PTHR43431:SF7">
    <property type="entry name" value="OXIDOREDUCTASE, SHORT CHAIN DEHYDROGENASE_REDUCTASE FAMILY (AFU_ORTHOLOGUE AFUA_5G14000)"/>
    <property type="match status" value="1"/>
</dbReference>
<dbReference type="STRING" id="436010.A0A167X0X7"/>
<dbReference type="PANTHER" id="PTHR43431">
    <property type="entry name" value="OXIDOREDUCTASE, SHORT CHAIN DEHYDROGENASE/REDUCTASE FAMILY (AFU_ORTHOLOGUE AFUA_5G14000)"/>
    <property type="match status" value="1"/>
</dbReference>
<gene>
    <name evidence="1" type="ORF">FIBSPDRAFT_939889</name>
</gene>
<keyword evidence="2" id="KW-1185">Reference proteome</keyword>
<reference evidence="1 2" key="1">
    <citation type="journal article" date="2016" name="Mol. Biol. Evol.">
        <title>Comparative Genomics of Early-Diverging Mushroom-Forming Fungi Provides Insights into the Origins of Lignocellulose Decay Capabilities.</title>
        <authorList>
            <person name="Nagy L.G."/>
            <person name="Riley R."/>
            <person name="Tritt A."/>
            <person name="Adam C."/>
            <person name="Daum C."/>
            <person name="Floudas D."/>
            <person name="Sun H."/>
            <person name="Yadav J.S."/>
            <person name="Pangilinan J."/>
            <person name="Larsson K.H."/>
            <person name="Matsuura K."/>
            <person name="Barry K."/>
            <person name="Labutti K."/>
            <person name="Kuo R."/>
            <person name="Ohm R.A."/>
            <person name="Bhattacharya S.S."/>
            <person name="Shirouzu T."/>
            <person name="Yoshinaga Y."/>
            <person name="Martin F.M."/>
            <person name="Grigoriev I.V."/>
            <person name="Hibbett D.S."/>
        </authorList>
    </citation>
    <scope>NUCLEOTIDE SEQUENCE [LARGE SCALE GENOMIC DNA]</scope>
    <source>
        <strain evidence="1 2">CBS 109695</strain>
    </source>
</reference>
<dbReference type="Gene3D" id="3.40.50.720">
    <property type="entry name" value="NAD(P)-binding Rossmann-like Domain"/>
    <property type="match status" value="1"/>
</dbReference>
<dbReference type="InterPro" id="IPR036291">
    <property type="entry name" value="NAD(P)-bd_dom_sf"/>
</dbReference>
<evidence type="ECO:0000313" key="2">
    <source>
        <dbReference type="Proteomes" id="UP000076532"/>
    </source>
</evidence>
<dbReference type="Proteomes" id="UP000076532">
    <property type="component" value="Unassembled WGS sequence"/>
</dbReference>
<dbReference type="InterPro" id="IPR002347">
    <property type="entry name" value="SDR_fam"/>
</dbReference>
<sequence length="205" mass="21611">MSLRPIFVVAGVGNGSGTRSFSEAGYSVALIARNVCALQELADELNGSGGDAHIFPIESYTAAAIHSAFDLIADHWASSPLTVALFNATSDVRGAFLDITSAQLKESVDTNIVASFAFAREAILAFKAQPTHDGKSGTLLFTGATASPRRNMTTSAFAIGKFGIRALAQSLAKEFGKENIHVAHVIIDGDKTEWISFAMASDDID</sequence>
<dbReference type="OrthoDB" id="5399006at2759"/>
<accession>A0A167X0X7</accession>
<dbReference type="Pfam" id="PF00106">
    <property type="entry name" value="adh_short"/>
    <property type="match status" value="1"/>
</dbReference>
<proteinExistence type="predicted"/>
<evidence type="ECO:0000313" key="1">
    <source>
        <dbReference type="EMBL" id="KZP06704.1"/>
    </source>
</evidence>
<organism evidence="1 2">
    <name type="scientific">Athelia psychrophila</name>
    <dbReference type="NCBI Taxonomy" id="1759441"/>
    <lineage>
        <taxon>Eukaryota</taxon>
        <taxon>Fungi</taxon>
        <taxon>Dikarya</taxon>
        <taxon>Basidiomycota</taxon>
        <taxon>Agaricomycotina</taxon>
        <taxon>Agaricomycetes</taxon>
        <taxon>Agaricomycetidae</taxon>
        <taxon>Atheliales</taxon>
        <taxon>Atheliaceae</taxon>
        <taxon>Athelia</taxon>
    </lineage>
</organism>
<protein>
    <submittedName>
        <fullName evidence="1">NAD(P)-binding protein</fullName>
    </submittedName>
</protein>
<dbReference type="SUPFAM" id="SSF51735">
    <property type="entry name" value="NAD(P)-binding Rossmann-fold domains"/>
    <property type="match status" value="1"/>
</dbReference>
<dbReference type="EMBL" id="KV417776">
    <property type="protein sequence ID" value="KZP06704.1"/>
    <property type="molecule type" value="Genomic_DNA"/>
</dbReference>
<dbReference type="AlphaFoldDB" id="A0A167X0X7"/>